<sequence>MNTEIMTKSQAICLVYLKLFTPENLSMAKLAMEEYRLEVCYKDDPQLPFLLPRTTYNRAIMYKQVQDFPDEAPL</sequence>
<protein>
    <submittedName>
        <fullName evidence="1">Uncharacterized protein</fullName>
    </submittedName>
</protein>
<evidence type="ECO:0000313" key="2">
    <source>
        <dbReference type="Proteomes" id="UP000053815"/>
    </source>
</evidence>
<evidence type="ECO:0000313" key="1">
    <source>
        <dbReference type="EMBL" id="GAN11563.1"/>
    </source>
</evidence>
<gene>
    <name evidence="1" type="ORF">MAM1_0699c11132</name>
</gene>
<organism evidence="1">
    <name type="scientific">Mucor ambiguus</name>
    <dbReference type="NCBI Taxonomy" id="91626"/>
    <lineage>
        <taxon>Eukaryota</taxon>
        <taxon>Fungi</taxon>
        <taxon>Fungi incertae sedis</taxon>
        <taxon>Mucoromycota</taxon>
        <taxon>Mucoromycotina</taxon>
        <taxon>Mucoromycetes</taxon>
        <taxon>Mucorales</taxon>
        <taxon>Mucorineae</taxon>
        <taxon>Mucoraceae</taxon>
        <taxon>Mucor</taxon>
    </lineage>
</organism>
<reference evidence="1" key="1">
    <citation type="submission" date="2014-09" db="EMBL/GenBank/DDBJ databases">
        <title>Draft genome sequence of an oleaginous Mucoromycotina fungus Mucor ambiguus NBRC6742.</title>
        <authorList>
            <person name="Takeda I."/>
            <person name="Yamane N."/>
            <person name="Morita T."/>
            <person name="Tamano K."/>
            <person name="Machida M."/>
            <person name="Baker S."/>
            <person name="Koike H."/>
        </authorList>
    </citation>
    <scope>NUCLEOTIDE SEQUENCE</scope>
    <source>
        <strain evidence="1">NBRC 6742</strain>
    </source>
</reference>
<dbReference type="Proteomes" id="UP000053815">
    <property type="component" value="Unassembled WGS sequence"/>
</dbReference>
<dbReference type="OrthoDB" id="2288259at2759"/>
<dbReference type="AlphaFoldDB" id="A0A0C9N9W9"/>
<accession>A0A0C9N9W9</accession>
<proteinExistence type="predicted"/>
<keyword evidence="2" id="KW-1185">Reference proteome</keyword>
<dbReference type="EMBL" id="DF836988">
    <property type="protein sequence ID" value="GAN11563.1"/>
    <property type="molecule type" value="Genomic_DNA"/>
</dbReference>
<name>A0A0C9N9W9_9FUNG</name>